<evidence type="ECO:0000313" key="2">
    <source>
        <dbReference type="Proteomes" id="UP000018890"/>
    </source>
</evidence>
<sequence length="119" mass="14124">MLNKNEEFLASQYIHLPLVRKVLERDLLYLRKANLKFNEPYIQFVEQIITEIGKDLGAVKKEMFQNGLTVYEQGKSGEVYTYLIVCRGYRSEMRFFPHLLKQSVEEYINKYFSGMKKNA</sequence>
<accession>W4PZB9</accession>
<dbReference type="AlphaFoldDB" id="W4PZB9"/>
<dbReference type="STRING" id="1236970.JCM9140_1165"/>
<name>W4PZB9_9BACI</name>
<dbReference type="EMBL" id="BAUT01000007">
    <property type="protein sequence ID" value="GAE25186.1"/>
    <property type="molecule type" value="Genomic_DNA"/>
</dbReference>
<reference evidence="1" key="1">
    <citation type="journal article" date="2014" name="Genome Announc.">
        <title>Draft Genome Sequences of Three Alkaliphilic Bacillus Strains, Bacillus wakoensis JCM 9140T, Bacillus akibai JCM 9157T, and Bacillus hemicellulosilyticus JCM 9152T.</title>
        <authorList>
            <person name="Yuki M."/>
            <person name="Oshima K."/>
            <person name="Suda W."/>
            <person name="Oshida Y."/>
            <person name="Kitamura K."/>
            <person name="Iida T."/>
            <person name="Hattori M."/>
            <person name="Ohkuma M."/>
        </authorList>
    </citation>
    <scope>NUCLEOTIDE SEQUENCE [LARGE SCALE GENOMIC DNA]</scope>
    <source>
        <strain evidence="1">JCM 9140</strain>
    </source>
</reference>
<comment type="caution">
    <text evidence="1">The sequence shown here is derived from an EMBL/GenBank/DDBJ whole genome shotgun (WGS) entry which is preliminary data.</text>
</comment>
<dbReference type="Proteomes" id="UP000018890">
    <property type="component" value="Unassembled WGS sequence"/>
</dbReference>
<gene>
    <name evidence="1" type="ORF">JCM9140_1165</name>
</gene>
<evidence type="ECO:0000313" key="1">
    <source>
        <dbReference type="EMBL" id="GAE25186.1"/>
    </source>
</evidence>
<organism evidence="1 2">
    <name type="scientific">Halalkalibacter wakoensis JCM 9140</name>
    <dbReference type="NCBI Taxonomy" id="1236970"/>
    <lineage>
        <taxon>Bacteria</taxon>
        <taxon>Bacillati</taxon>
        <taxon>Bacillota</taxon>
        <taxon>Bacilli</taxon>
        <taxon>Bacillales</taxon>
        <taxon>Bacillaceae</taxon>
        <taxon>Halalkalibacter</taxon>
    </lineage>
</organism>
<protein>
    <submittedName>
        <fullName evidence="1">Uncharacterized protein</fullName>
    </submittedName>
</protein>
<dbReference type="Pfam" id="PF26325">
    <property type="entry name" value="YhjD"/>
    <property type="match status" value="1"/>
</dbReference>
<dbReference type="RefSeq" id="WP_034743230.1">
    <property type="nucleotide sequence ID" value="NZ_BAUT01000007.1"/>
</dbReference>
<dbReference type="InterPro" id="IPR058600">
    <property type="entry name" value="YhjD-like"/>
</dbReference>
<keyword evidence="2" id="KW-1185">Reference proteome</keyword>
<proteinExistence type="predicted"/>
<dbReference type="OrthoDB" id="2988956at2"/>